<proteinExistence type="predicted"/>
<organism evidence="3 4">
    <name type="scientific">Ridgeia piscesae</name>
    <name type="common">Tubeworm</name>
    <dbReference type="NCBI Taxonomy" id="27915"/>
    <lineage>
        <taxon>Eukaryota</taxon>
        <taxon>Metazoa</taxon>
        <taxon>Spiralia</taxon>
        <taxon>Lophotrochozoa</taxon>
        <taxon>Annelida</taxon>
        <taxon>Polychaeta</taxon>
        <taxon>Sedentaria</taxon>
        <taxon>Canalipalpata</taxon>
        <taxon>Sabellida</taxon>
        <taxon>Siboglinidae</taxon>
        <taxon>Ridgeia</taxon>
    </lineage>
</organism>
<keyword evidence="2" id="KW-0812">Transmembrane</keyword>
<name>A0AAD9N6V3_RIDPI</name>
<evidence type="ECO:0000313" key="4">
    <source>
        <dbReference type="Proteomes" id="UP001209878"/>
    </source>
</evidence>
<dbReference type="PANTHER" id="PTHR47027">
    <property type="entry name" value="REVERSE TRANSCRIPTASE DOMAIN-CONTAINING PROTEIN"/>
    <property type="match status" value="1"/>
</dbReference>
<gene>
    <name evidence="3" type="ORF">NP493_1980g00015</name>
</gene>
<feature type="transmembrane region" description="Helical" evidence="2">
    <location>
        <begin position="72"/>
        <end position="90"/>
    </location>
</feature>
<reference evidence="3" key="1">
    <citation type="journal article" date="2023" name="Mol. Biol. Evol.">
        <title>Third-Generation Sequencing Reveals the Adaptive Role of the Epigenome in Three Deep-Sea Polychaetes.</title>
        <authorList>
            <person name="Perez M."/>
            <person name="Aroh O."/>
            <person name="Sun Y."/>
            <person name="Lan Y."/>
            <person name="Juniper S.K."/>
            <person name="Young C.R."/>
            <person name="Angers B."/>
            <person name="Qian P.Y."/>
        </authorList>
    </citation>
    <scope>NUCLEOTIDE SEQUENCE</scope>
    <source>
        <strain evidence="3">R07B-5</strain>
    </source>
</reference>
<accession>A0AAD9N6V3</accession>
<dbReference type="AlphaFoldDB" id="A0AAD9N6V3"/>
<sequence length="236" mass="26931">MTNNTNGISTDIRVNGEKLDCVNWFEYLGAIIADEESKPEILARITQATAALAKLKTIWNDMNIPLSSKIRLVRSLVMSIFLYACGSWTLTADTERRIQAMEMRCLRKLLGITYRDHISNEEVRSHWAPRRTLDHSKATQTEMVRASNKMYRACQDNPAGHSARREKKRQTKKRWEDNIPELTGMTLGAAMRKPERREEWRELVARSSVAPNGPPDYGIGEGEEVQHGSFTVNALR</sequence>
<feature type="region of interest" description="Disordered" evidence="1">
    <location>
        <begin position="204"/>
        <end position="236"/>
    </location>
</feature>
<keyword evidence="2" id="KW-0472">Membrane</keyword>
<dbReference type="Proteomes" id="UP001209878">
    <property type="component" value="Unassembled WGS sequence"/>
</dbReference>
<keyword evidence="2" id="KW-1133">Transmembrane helix</keyword>
<dbReference type="EMBL" id="JAODUO010001983">
    <property type="protein sequence ID" value="KAK2156294.1"/>
    <property type="molecule type" value="Genomic_DNA"/>
</dbReference>
<evidence type="ECO:0008006" key="5">
    <source>
        <dbReference type="Google" id="ProtNLM"/>
    </source>
</evidence>
<feature type="compositionally biased region" description="Basic residues" evidence="1">
    <location>
        <begin position="162"/>
        <end position="172"/>
    </location>
</feature>
<evidence type="ECO:0000256" key="2">
    <source>
        <dbReference type="SAM" id="Phobius"/>
    </source>
</evidence>
<feature type="region of interest" description="Disordered" evidence="1">
    <location>
        <begin position="154"/>
        <end position="173"/>
    </location>
</feature>
<evidence type="ECO:0000313" key="3">
    <source>
        <dbReference type="EMBL" id="KAK2156294.1"/>
    </source>
</evidence>
<protein>
    <recommendedName>
        <fullName evidence="5">Endonuclease-reverse transcriptase</fullName>
    </recommendedName>
</protein>
<evidence type="ECO:0000256" key="1">
    <source>
        <dbReference type="SAM" id="MobiDB-lite"/>
    </source>
</evidence>
<keyword evidence="4" id="KW-1185">Reference proteome</keyword>
<dbReference type="PANTHER" id="PTHR47027:SF20">
    <property type="entry name" value="REVERSE TRANSCRIPTASE-LIKE PROTEIN WITH RNA-DIRECTED DNA POLYMERASE DOMAIN"/>
    <property type="match status" value="1"/>
</dbReference>
<comment type="caution">
    <text evidence="3">The sequence shown here is derived from an EMBL/GenBank/DDBJ whole genome shotgun (WGS) entry which is preliminary data.</text>
</comment>